<feature type="compositionally biased region" description="Basic and acidic residues" evidence="1">
    <location>
        <begin position="408"/>
        <end position="433"/>
    </location>
</feature>
<dbReference type="EMBL" id="AB478331">
    <property type="protein sequence ID" value="BAI66046.1"/>
    <property type="molecule type" value="Genomic_DNA"/>
</dbReference>
<sequence length="571" mass="64236">QITTPVDDNDSAPMEPHSVKDMLDFLAKLQQENTLKDKFVNDLEKVVKEYLDTTKVEKKGYTEVWRELLDNVNKLRHELLNNTGDYGKYKDLNEEGVTKAFEILVQWIPLLHSEFWLLYQLSSSEGQGLGGNQWAEEHFGPGHTDTHVHKWLTDNIGEAMDKFSVKKGFTEEDLKTDGRLTAKVTGNLGINFYAGGPLNYAQYGIFLLHGDTFLASNLASAMLFLAEFCRQINADKLKDKINAGKYACVKDVCKDLVNKIDDLHKHILPLYNPLTAAELENDEAPEGTAVRKATGYFHEMYKGKLQEDKFEGYLKWIVGNIAKVMLLLREMHADSARWTVEDLLNVQSRGPFKYGYTFLNNRWDQSIFYEFKHAIDNLALFESSNGLFCLLRCLDGQRASREREVFEKLEEEKKKKEQVDNKVRRATKRKTEVEEGEGGSSGKQTPVPTPPTGKTQLKEQTLADGHSEDQRHKDATKQTSETVLPAHQTTPEGPPTAKEAGHKASNPNEAESNKAEAVPKNENAVPQEGKEDEKGGHPAVKAKAEDTAKEASFSAYSLRVVTALLALLSIM</sequence>
<evidence type="ECO:0000313" key="2">
    <source>
        <dbReference type="EMBL" id="BAI66046.1"/>
    </source>
</evidence>
<feature type="region of interest" description="Disordered" evidence="1">
    <location>
        <begin position="408"/>
        <end position="553"/>
    </location>
</feature>
<name>D2KUZ8_BABGI</name>
<organism evidence="2">
    <name type="scientific">Babesia gibsoni</name>
    <dbReference type="NCBI Taxonomy" id="33632"/>
    <lineage>
        <taxon>Eukaryota</taxon>
        <taxon>Sar</taxon>
        <taxon>Alveolata</taxon>
        <taxon>Apicomplexa</taxon>
        <taxon>Aconoidasida</taxon>
        <taxon>Piroplasmida</taxon>
        <taxon>Babesiidae</taxon>
        <taxon>Babesia</taxon>
    </lineage>
</organism>
<gene>
    <name evidence="2" type="primary">BgSA1</name>
</gene>
<accession>D2KUZ8</accession>
<feature type="compositionally biased region" description="Basic and acidic residues" evidence="1">
    <location>
        <begin position="528"/>
        <end position="549"/>
    </location>
</feature>
<feature type="compositionally biased region" description="Basic and acidic residues" evidence="1">
    <location>
        <begin position="465"/>
        <end position="476"/>
    </location>
</feature>
<reference evidence="2" key="1">
    <citation type="submission" date="2009-01" db="EMBL/GenBank/DDBJ databases">
        <title>Genetic diversity of two selected antigen loci in Babesia gibsoni Asian genotype obtained from Japan and Jeju island of Korea.</title>
        <authorList>
            <person name="Jia H."/>
            <person name="Aboge G."/>
            <person name="Terkawi M."/>
            <person name="Goo Y."/>
            <person name="Nishikawa Y."/>
            <person name="Kuriki K."/>
            <person name="Lee K."/>
            <person name="Jang H."/>
            <person name="Kim S."/>
            <person name="Fujisaki K."/>
            <person name="Xuan X."/>
        </authorList>
    </citation>
    <scope>NUCLEOTIDE SEQUENCE</scope>
    <source>
        <strain evidence="2">BgSA1-Houshu 1</strain>
    </source>
</reference>
<dbReference type="AlphaFoldDB" id="D2KUZ8"/>
<feature type="compositionally biased region" description="Polar residues" evidence="1">
    <location>
        <begin position="477"/>
        <end position="491"/>
    </location>
</feature>
<proteinExistence type="predicted"/>
<evidence type="ECO:0000256" key="1">
    <source>
        <dbReference type="SAM" id="MobiDB-lite"/>
    </source>
</evidence>
<protein>
    <submittedName>
        <fullName evidence="2">Secreted antigen 1</fullName>
    </submittedName>
</protein>
<feature type="non-terminal residue" evidence="2">
    <location>
        <position position="1"/>
    </location>
</feature>